<organism evidence="1 2">
    <name type="scientific">Candidatus Yonathbacteria bacterium RIFCSPHIGHO2_01_FULL_51_10</name>
    <dbReference type="NCBI Taxonomy" id="1802723"/>
    <lineage>
        <taxon>Bacteria</taxon>
        <taxon>Candidatus Yonathiibacteriota</taxon>
    </lineage>
</organism>
<name>A0A1G2S759_9BACT</name>
<reference evidence="1 2" key="1">
    <citation type="journal article" date="2016" name="Nat. Commun.">
        <title>Thousands of microbial genomes shed light on interconnected biogeochemical processes in an aquifer system.</title>
        <authorList>
            <person name="Anantharaman K."/>
            <person name="Brown C.T."/>
            <person name="Hug L.A."/>
            <person name="Sharon I."/>
            <person name="Castelle C.J."/>
            <person name="Probst A.J."/>
            <person name="Thomas B.C."/>
            <person name="Singh A."/>
            <person name="Wilkins M.J."/>
            <person name="Karaoz U."/>
            <person name="Brodie E.L."/>
            <person name="Williams K.H."/>
            <person name="Hubbard S.S."/>
            <person name="Banfield J.F."/>
        </authorList>
    </citation>
    <scope>NUCLEOTIDE SEQUENCE [LARGE SCALE GENOMIC DNA]</scope>
</reference>
<evidence type="ECO:0000313" key="1">
    <source>
        <dbReference type="EMBL" id="OHA80101.1"/>
    </source>
</evidence>
<dbReference type="Proteomes" id="UP000176997">
    <property type="component" value="Unassembled WGS sequence"/>
</dbReference>
<gene>
    <name evidence="1" type="ORF">A2675_01185</name>
</gene>
<sequence length="192" mass="20439">MTEINQPTEKENIVTMKSNWKKLGLALGAGILVLGGACALTSCGGGSSSGSSTPPVVIVPSDPNGENVYQPARQYIEATYQDSAKKRAALFQYAKVVEKALADSGDKQLSIQHAEEAGRASECLTYTLGDDVSAAHASYEMKKDLRSIILNTDERNKAYFAYNDQLGGEVFKGTPNSQIATTCDISPATLPN</sequence>
<accession>A0A1G2S759</accession>
<comment type="caution">
    <text evidence="1">The sequence shown here is derived from an EMBL/GenBank/DDBJ whole genome shotgun (WGS) entry which is preliminary data.</text>
</comment>
<proteinExistence type="predicted"/>
<dbReference type="AlphaFoldDB" id="A0A1G2S759"/>
<protein>
    <submittedName>
        <fullName evidence="1">Uncharacterized protein</fullName>
    </submittedName>
</protein>
<dbReference type="STRING" id="1802723.A2675_01185"/>
<evidence type="ECO:0000313" key="2">
    <source>
        <dbReference type="Proteomes" id="UP000176997"/>
    </source>
</evidence>
<dbReference type="EMBL" id="MHUS01000036">
    <property type="protein sequence ID" value="OHA80101.1"/>
    <property type="molecule type" value="Genomic_DNA"/>
</dbReference>